<dbReference type="GO" id="GO:0004788">
    <property type="term" value="F:thiamine diphosphokinase activity"/>
    <property type="evidence" value="ECO:0007669"/>
    <property type="project" value="UniProtKB-UniRule"/>
</dbReference>
<dbReference type="InterPro" id="IPR036759">
    <property type="entry name" value="TPK_catalytic_sf"/>
</dbReference>
<evidence type="ECO:0000313" key="7">
    <source>
        <dbReference type="EMBL" id="MCC2189080.1"/>
    </source>
</evidence>
<dbReference type="SMART" id="SM00983">
    <property type="entry name" value="TPK_B1_binding"/>
    <property type="match status" value="1"/>
</dbReference>
<dbReference type="Pfam" id="PF04265">
    <property type="entry name" value="TPK_B1_binding"/>
    <property type="match status" value="1"/>
</dbReference>
<dbReference type="SUPFAM" id="SSF63862">
    <property type="entry name" value="Thiamin pyrophosphokinase, substrate-binding domain"/>
    <property type="match status" value="1"/>
</dbReference>
<sequence length="216" mass="24020">MKTAVIISGGSLNPDFALAFLRKEEPEILIGADRGICFLRDKGIRPTHIVGDFDSASGDALEYFRRFPEIPIRKFNPVKDLTDTEIAMNLAIELGAERIFILGGTGTRLDHVVANIKLLAMALEQGKECILLDEHNRIRLTDQPMKIRKTEQYGKYVSLFAFGGQVTGLTLRGFFYPLTEYDMTPENPIGVSNEITAENGEISFSSGMLLVMESKD</sequence>
<dbReference type="Pfam" id="PF04263">
    <property type="entry name" value="TPK_catalytic"/>
    <property type="match status" value="1"/>
</dbReference>
<dbReference type="GO" id="GO:0030975">
    <property type="term" value="F:thiamine binding"/>
    <property type="evidence" value="ECO:0007669"/>
    <property type="project" value="InterPro"/>
</dbReference>
<dbReference type="Gene3D" id="3.40.50.10240">
    <property type="entry name" value="Thiamin pyrophosphokinase, catalytic domain"/>
    <property type="match status" value="1"/>
</dbReference>
<dbReference type="EMBL" id="JAJEPR010000005">
    <property type="protein sequence ID" value="MCC2189080.1"/>
    <property type="molecule type" value="Genomic_DNA"/>
</dbReference>
<dbReference type="CDD" id="cd07995">
    <property type="entry name" value="TPK"/>
    <property type="match status" value="1"/>
</dbReference>
<dbReference type="Proteomes" id="UP001197875">
    <property type="component" value="Unassembled WGS sequence"/>
</dbReference>
<dbReference type="InterPro" id="IPR007373">
    <property type="entry name" value="Thiamin_PyroPKinase_B1-bd"/>
</dbReference>
<dbReference type="InterPro" id="IPR007371">
    <property type="entry name" value="TPK_catalytic"/>
</dbReference>
<accession>A0AAE3DR83</accession>
<evidence type="ECO:0000256" key="3">
    <source>
        <dbReference type="ARBA" id="ARBA00022777"/>
    </source>
</evidence>
<keyword evidence="8" id="KW-1185">Reference proteome</keyword>
<dbReference type="PANTHER" id="PTHR41299">
    <property type="entry name" value="THIAMINE PYROPHOSPHOKINASE"/>
    <property type="match status" value="1"/>
</dbReference>
<evidence type="ECO:0000256" key="4">
    <source>
        <dbReference type="ARBA" id="ARBA00022840"/>
    </source>
</evidence>
<dbReference type="RefSeq" id="WP_227614523.1">
    <property type="nucleotide sequence ID" value="NZ_JAJEPR010000005.1"/>
</dbReference>
<comment type="caution">
    <text evidence="7">The sequence shown here is derived from an EMBL/GenBank/DDBJ whole genome shotgun (WGS) entry which is preliminary data.</text>
</comment>
<dbReference type="EC" id="2.7.6.2" evidence="5"/>
<feature type="domain" description="Thiamin pyrophosphokinase thiamin-binding" evidence="6">
    <location>
        <begin position="151"/>
        <end position="210"/>
    </location>
</feature>
<dbReference type="SUPFAM" id="SSF63999">
    <property type="entry name" value="Thiamin pyrophosphokinase, catalytic domain"/>
    <property type="match status" value="1"/>
</dbReference>
<keyword evidence="3" id="KW-0418">Kinase</keyword>
<evidence type="ECO:0000259" key="6">
    <source>
        <dbReference type="SMART" id="SM00983"/>
    </source>
</evidence>
<name>A0AAE3DR83_9FIRM</name>
<keyword evidence="2" id="KW-0547">Nucleotide-binding</keyword>
<protein>
    <recommendedName>
        <fullName evidence="5">Thiamine diphosphokinase</fullName>
        <ecNumber evidence="5">2.7.6.2</ecNumber>
    </recommendedName>
</protein>
<dbReference type="InterPro" id="IPR006282">
    <property type="entry name" value="Thi_PPkinase"/>
</dbReference>
<dbReference type="InterPro" id="IPR036371">
    <property type="entry name" value="TPK_B1-bd_sf"/>
</dbReference>
<evidence type="ECO:0000256" key="5">
    <source>
        <dbReference type="NCBIfam" id="TIGR01378"/>
    </source>
</evidence>
<dbReference type="GO" id="GO:0016301">
    <property type="term" value="F:kinase activity"/>
    <property type="evidence" value="ECO:0007669"/>
    <property type="project" value="UniProtKB-KW"/>
</dbReference>
<reference evidence="7 8" key="1">
    <citation type="submission" date="2021-10" db="EMBL/GenBank/DDBJ databases">
        <title>Anaerobic single-cell dispensing facilitates the cultivation of human gut bacteria.</title>
        <authorList>
            <person name="Afrizal A."/>
        </authorList>
    </citation>
    <scope>NUCLEOTIDE SEQUENCE [LARGE SCALE GENOMIC DNA]</scope>
    <source>
        <strain evidence="7 8">CLA-AA-H277</strain>
    </source>
</reference>
<dbReference type="GO" id="GO:0005524">
    <property type="term" value="F:ATP binding"/>
    <property type="evidence" value="ECO:0007669"/>
    <property type="project" value="UniProtKB-KW"/>
</dbReference>
<proteinExistence type="predicted"/>
<keyword evidence="1 7" id="KW-0808">Transferase</keyword>
<dbReference type="PANTHER" id="PTHR41299:SF1">
    <property type="entry name" value="THIAMINE PYROPHOSPHOKINASE"/>
    <property type="match status" value="1"/>
</dbReference>
<dbReference type="AlphaFoldDB" id="A0AAE3DR83"/>
<gene>
    <name evidence="7" type="ORF">LKD71_04455</name>
</gene>
<keyword evidence="4" id="KW-0067">ATP-binding</keyword>
<dbReference type="GO" id="GO:0009229">
    <property type="term" value="P:thiamine diphosphate biosynthetic process"/>
    <property type="evidence" value="ECO:0007669"/>
    <property type="project" value="InterPro"/>
</dbReference>
<dbReference type="GO" id="GO:0006772">
    <property type="term" value="P:thiamine metabolic process"/>
    <property type="evidence" value="ECO:0007669"/>
    <property type="project" value="UniProtKB-UniRule"/>
</dbReference>
<evidence type="ECO:0000256" key="1">
    <source>
        <dbReference type="ARBA" id="ARBA00022679"/>
    </source>
</evidence>
<evidence type="ECO:0000313" key="8">
    <source>
        <dbReference type="Proteomes" id="UP001197875"/>
    </source>
</evidence>
<organism evidence="7 8">
    <name type="scientific">Fusicatenibacter faecihominis</name>
    <dbReference type="NCBI Taxonomy" id="2881276"/>
    <lineage>
        <taxon>Bacteria</taxon>
        <taxon>Bacillati</taxon>
        <taxon>Bacillota</taxon>
        <taxon>Clostridia</taxon>
        <taxon>Lachnospirales</taxon>
        <taxon>Lachnospiraceae</taxon>
        <taxon>Fusicatenibacter</taxon>
    </lineage>
</organism>
<dbReference type="NCBIfam" id="TIGR01378">
    <property type="entry name" value="thi_PPkinase"/>
    <property type="match status" value="1"/>
</dbReference>
<evidence type="ECO:0000256" key="2">
    <source>
        <dbReference type="ARBA" id="ARBA00022741"/>
    </source>
</evidence>
<dbReference type="InterPro" id="IPR053149">
    <property type="entry name" value="TPK"/>
</dbReference>